<dbReference type="InParanoid" id="A0A669CFJ4"/>
<evidence type="ECO:0000256" key="8">
    <source>
        <dbReference type="ARBA" id="ARBA00023157"/>
    </source>
</evidence>
<dbReference type="Pfam" id="PF01400">
    <property type="entry name" value="Astacin"/>
    <property type="match status" value="1"/>
</dbReference>
<evidence type="ECO:0000313" key="16">
    <source>
        <dbReference type="Proteomes" id="UP000005207"/>
    </source>
</evidence>
<dbReference type="CDD" id="cd06263">
    <property type="entry name" value="MAM"/>
    <property type="match status" value="1"/>
</dbReference>
<keyword evidence="1 10" id="KW-0645">Protease</keyword>
<dbReference type="GeneID" id="100699674"/>
<dbReference type="PANTHER" id="PTHR10127:SF903">
    <property type="entry name" value="MEPRIN A SUBUNIT"/>
    <property type="match status" value="1"/>
</dbReference>
<comment type="cofactor">
    <cofactor evidence="10 11">
        <name>Zn(2+)</name>
        <dbReference type="ChEBI" id="CHEBI:29105"/>
    </cofactor>
    <text evidence="10 11">Binds 1 zinc ion per subunit.</text>
</comment>
<dbReference type="GeneTree" id="ENSGT00950000183111"/>
<evidence type="ECO:0000259" key="13">
    <source>
        <dbReference type="PROSITE" id="PS50060"/>
    </source>
</evidence>
<evidence type="ECO:0000256" key="4">
    <source>
        <dbReference type="ARBA" id="ARBA00022801"/>
    </source>
</evidence>
<gene>
    <name evidence="15" type="primary">LOC100699674</name>
</gene>
<keyword evidence="2 10" id="KW-0479">Metal-binding</keyword>
<dbReference type="EC" id="3.4.24.-" evidence="11"/>
<evidence type="ECO:0000256" key="12">
    <source>
        <dbReference type="SAM" id="MobiDB-lite"/>
    </source>
</evidence>
<keyword evidence="3 11" id="KW-0732">Signal</keyword>
<accession>A0A669CFJ4</accession>
<organism evidence="15 16">
    <name type="scientific">Oreochromis niloticus</name>
    <name type="common">Nile tilapia</name>
    <name type="synonym">Tilapia nilotica</name>
    <dbReference type="NCBI Taxonomy" id="8128"/>
    <lineage>
        <taxon>Eukaryota</taxon>
        <taxon>Metazoa</taxon>
        <taxon>Chordata</taxon>
        <taxon>Craniata</taxon>
        <taxon>Vertebrata</taxon>
        <taxon>Euteleostomi</taxon>
        <taxon>Actinopterygii</taxon>
        <taxon>Neopterygii</taxon>
        <taxon>Teleostei</taxon>
        <taxon>Neoteleostei</taxon>
        <taxon>Acanthomorphata</taxon>
        <taxon>Ovalentaria</taxon>
        <taxon>Cichlomorphae</taxon>
        <taxon>Cichliformes</taxon>
        <taxon>Cichlidae</taxon>
        <taxon>African cichlids</taxon>
        <taxon>Pseudocrenilabrinae</taxon>
        <taxon>Oreochromini</taxon>
        <taxon>Oreochromis</taxon>
    </lineage>
</organism>
<evidence type="ECO:0000256" key="7">
    <source>
        <dbReference type="ARBA" id="ARBA00023145"/>
    </source>
</evidence>
<proteinExistence type="predicted"/>
<dbReference type="InterPro" id="IPR013320">
    <property type="entry name" value="ConA-like_dom_sf"/>
</dbReference>
<dbReference type="SUPFAM" id="SSF55486">
    <property type="entry name" value="Metalloproteases ('zincins'), catalytic domain"/>
    <property type="match status" value="1"/>
</dbReference>
<keyword evidence="16" id="KW-1185">Reference proteome</keyword>
<feature type="domain" description="MAM" evidence="13">
    <location>
        <begin position="259"/>
        <end position="433"/>
    </location>
</feature>
<feature type="binding site" evidence="10">
    <location>
        <position position="158"/>
    </location>
    <ligand>
        <name>Zn(2+)</name>
        <dbReference type="ChEBI" id="CHEBI:29105"/>
        <note>catalytic</note>
    </ligand>
</feature>
<feature type="binding site" evidence="10">
    <location>
        <position position="148"/>
    </location>
    <ligand>
        <name>Zn(2+)</name>
        <dbReference type="ChEBI" id="CHEBI:29105"/>
        <note>catalytic</note>
    </ligand>
</feature>
<evidence type="ECO:0000256" key="6">
    <source>
        <dbReference type="ARBA" id="ARBA00023049"/>
    </source>
</evidence>
<sequence length="787" mass="88176">MRMKGCVFIFVIMAISEAFSLNPNGLEIVDVGEVKDIPEINKEFLHDDILEPIGKQRSTIINENILWTSPVPYLLNNDLDINSKGVILRAFDQFRLKSCIDFKPRDSEDYYISVKQLNGCWSYIGRIFSNGQELSIGTGCGYIAIVEHEFLHALGFYHEQSRYDRDDYVTINFENILEAYKSNFRIVGSDESTTNGVPYDYLSVMHYGKDDFTNGNGSTIITKDRKFQNLIGQRVEMSTSDVQELNLLYKCSSSIAFKMYCGFTNGTMCQMNRCSKSGNGWEMVTGVYGGPSSDHTNLPSGNGGQGQDAGYFMYASTESGQEGDSAWLETKRMSPQRECHVQCLQFYYYHNGSKSDELNIWIREFQDQWDSTGTLYLMGQISGPPTSHWTLHHVPLNATKQFQVEFEVRKGAGNSTGGFSIDDINLSELECPDGTWQINDFERFWNSTHTPTLIYSPRQYSSEGYAYRVALYLRQTDFGVYVHLVSGVYDDQLQWPCPQRQFTVQMLDQNPNIQLQMSRQMSLTTDPNLLTTSGVPAWGKPRDVGTQIVNENNELIYANNLYGRYNFASLEDIQSRNYIKGGSAIFIFSVKDLTPLVNGSSLPCPQVRTVNITHPPGDQHKGPCSSRISTTSIPTPKSTNDRISPTTIAIADTTDDRISPTTIPIPDTTDDRISRTTIPPPITTDDRISRTTIPPPITTVDRISPTTIPPPITTNDRISRTTIPPPITTVDRISPTTIPPPITTNDRISPTTTPIPETTDDSIFGFSPGMMASPFLTLLLALPLLIP</sequence>
<feature type="region of interest" description="Disordered" evidence="12">
    <location>
        <begin position="614"/>
        <end position="754"/>
    </location>
</feature>
<evidence type="ECO:0000256" key="2">
    <source>
        <dbReference type="ARBA" id="ARBA00022723"/>
    </source>
</evidence>
<dbReference type="AlphaFoldDB" id="A0A669CFJ4"/>
<dbReference type="InterPro" id="IPR002083">
    <property type="entry name" value="MATH/TRAF_dom"/>
</dbReference>
<dbReference type="Proteomes" id="UP000005207">
    <property type="component" value="Linkage group LG11"/>
</dbReference>
<protein>
    <recommendedName>
        <fullName evidence="11">Metalloendopeptidase</fullName>
        <ecNumber evidence="11">3.4.24.-</ecNumber>
    </recommendedName>
</protein>
<dbReference type="Pfam" id="PF22486">
    <property type="entry name" value="MATH_2"/>
    <property type="match status" value="1"/>
</dbReference>
<comment type="caution">
    <text evidence="10">Lacks conserved residue(s) required for the propagation of feature annotation.</text>
</comment>
<evidence type="ECO:0000259" key="14">
    <source>
        <dbReference type="PROSITE" id="PS51864"/>
    </source>
</evidence>
<evidence type="ECO:0000256" key="11">
    <source>
        <dbReference type="RuleBase" id="RU361183"/>
    </source>
</evidence>
<feature type="active site" evidence="10">
    <location>
        <position position="149"/>
    </location>
</feature>
<keyword evidence="6 10" id="KW-0482">Metalloprotease</keyword>
<dbReference type="Pfam" id="PF00629">
    <property type="entry name" value="MAM"/>
    <property type="match status" value="1"/>
</dbReference>
<dbReference type="PANTHER" id="PTHR10127">
    <property type="entry name" value="DISCOIDIN, CUB, EGF, LAMININ , AND ZINC METALLOPROTEASE DOMAIN CONTAINING"/>
    <property type="match status" value="1"/>
</dbReference>
<evidence type="ECO:0000256" key="5">
    <source>
        <dbReference type="ARBA" id="ARBA00022833"/>
    </source>
</evidence>
<dbReference type="Gene3D" id="2.60.210.10">
    <property type="entry name" value="Apoptosis, Tumor Necrosis Factor Receptor Associated Protein 2, Chain A"/>
    <property type="match status" value="1"/>
</dbReference>
<dbReference type="GO" id="GO:0016020">
    <property type="term" value="C:membrane"/>
    <property type="evidence" value="ECO:0007669"/>
    <property type="project" value="InterPro"/>
</dbReference>
<evidence type="ECO:0000256" key="3">
    <source>
        <dbReference type="ARBA" id="ARBA00022729"/>
    </source>
</evidence>
<dbReference type="PROSITE" id="PS51864">
    <property type="entry name" value="ASTACIN"/>
    <property type="match status" value="1"/>
</dbReference>
<feature type="chain" id="PRO_5025715899" description="Metalloendopeptidase" evidence="11">
    <location>
        <begin position="19"/>
        <end position="787"/>
    </location>
</feature>
<dbReference type="InterPro" id="IPR008974">
    <property type="entry name" value="TRAF-like"/>
</dbReference>
<dbReference type="OrthoDB" id="291007at2759"/>
<dbReference type="Gene3D" id="3.40.390.10">
    <property type="entry name" value="Collagenase (Catalytic Domain)"/>
    <property type="match status" value="1"/>
</dbReference>
<name>A0A669CFJ4_ORENI</name>
<keyword evidence="9" id="KW-0325">Glycoprotein</keyword>
<keyword evidence="5 10" id="KW-0862">Zinc</keyword>
<dbReference type="SMART" id="SM00137">
    <property type="entry name" value="MAM"/>
    <property type="match status" value="1"/>
</dbReference>
<dbReference type="RefSeq" id="XP_019220639.1">
    <property type="nucleotide sequence ID" value="XM_019365094.2"/>
</dbReference>
<keyword evidence="7" id="KW-0865">Zymogen</keyword>
<feature type="signal peptide" evidence="11">
    <location>
        <begin position="1"/>
        <end position="18"/>
    </location>
</feature>
<dbReference type="InterPro" id="IPR001506">
    <property type="entry name" value="Peptidase_M12A"/>
</dbReference>
<feature type="binding site" evidence="10">
    <location>
        <position position="152"/>
    </location>
    <ligand>
        <name>Zn(2+)</name>
        <dbReference type="ChEBI" id="CHEBI:29105"/>
        <note>catalytic</note>
    </ligand>
</feature>
<reference evidence="15" key="3">
    <citation type="submission" date="2025-09" db="UniProtKB">
        <authorList>
            <consortium name="Ensembl"/>
        </authorList>
    </citation>
    <scope>IDENTIFICATION</scope>
</reference>
<evidence type="ECO:0000256" key="10">
    <source>
        <dbReference type="PROSITE-ProRule" id="PRU01211"/>
    </source>
</evidence>
<evidence type="ECO:0000313" key="15">
    <source>
        <dbReference type="Ensembl" id="ENSONIP00000047050.1"/>
    </source>
</evidence>
<evidence type="ECO:0000256" key="1">
    <source>
        <dbReference type="ARBA" id="ARBA00022670"/>
    </source>
</evidence>
<feature type="domain" description="Peptidase M12A" evidence="14">
    <location>
        <begin position="58"/>
        <end position="252"/>
    </location>
</feature>
<evidence type="ECO:0000256" key="9">
    <source>
        <dbReference type="ARBA" id="ARBA00023180"/>
    </source>
</evidence>
<dbReference type="FunFam" id="3.40.390.10:FF:000015">
    <property type="entry name" value="Meprin A subunit"/>
    <property type="match status" value="1"/>
</dbReference>
<keyword evidence="8" id="KW-1015">Disulfide bond</keyword>
<dbReference type="FunFam" id="2.60.210.10:FF:000009">
    <property type="entry name" value="Meprin A subunit"/>
    <property type="match status" value="1"/>
</dbReference>
<dbReference type="InterPro" id="IPR006026">
    <property type="entry name" value="Peptidase_Metallo"/>
</dbReference>
<dbReference type="Gene3D" id="2.60.120.200">
    <property type="match status" value="1"/>
</dbReference>
<reference evidence="16" key="1">
    <citation type="submission" date="2012-01" db="EMBL/GenBank/DDBJ databases">
        <title>The Genome Sequence of Oreochromis niloticus (Nile Tilapia).</title>
        <authorList>
            <consortium name="Broad Institute Genome Assembly Team"/>
            <consortium name="Broad Institute Sequencing Platform"/>
            <person name="Di Palma F."/>
            <person name="Johnson J."/>
            <person name="Lander E.S."/>
            <person name="Lindblad-Toh K."/>
        </authorList>
    </citation>
    <scope>NUCLEOTIDE SEQUENCE [LARGE SCALE GENOMIC DNA]</scope>
</reference>
<dbReference type="SUPFAM" id="SSF49899">
    <property type="entry name" value="Concanavalin A-like lectins/glucanases"/>
    <property type="match status" value="1"/>
</dbReference>
<dbReference type="OMA" id="WHEQSET"/>
<dbReference type="InterPro" id="IPR000998">
    <property type="entry name" value="MAM_dom"/>
</dbReference>
<dbReference type="SUPFAM" id="SSF49599">
    <property type="entry name" value="TRAF domain-like"/>
    <property type="match status" value="1"/>
</dbReference>
<dbReference type="GO" id="GO:0004222">
    <property type="term" value="F:metalloendopeptidase activity"/>
    <property type="evidence" value="ECO:0007669"/>
    <property type="project" value="UniProtKB-UniRule"/>
</dbReference>
<dbReference type="Ensembl" id="ENSONIT00000047863.1">
    <property type="protein sequence ID" value="ENSONIP00000047050.1"/>
    <property type="gene ID" value="ENSONIG00000010402.2"/>
</dbReference>
<dbReference type="InterPro" id="IPR024079">
    <property type="entry name" value="MetalloPept_cat_dom_sf"/>
</dbReference>
<dbReference type="PROSITE" id="PS50060">
    <property type="entry name" value="MAM_2"/>
    <property type="match status" value="1"/>
</dbReference>
<dbReference type="GO" id="GO:0008270">
    <property type="term" value="F:zinc ion binding"/>
    <property type="evidence" value="ECO:0007669"/>
    <property type="project" value="UniProtKB-UniRule"/>
</dbReference>
<reference evidence="15" key="2">
    <citation type="submission" date="2025-08" db="UniProtKB">
        <authorList>
            <consortium name="Ensembl"/>
        </authorList>
    </citation>
    <scope>IDENTIFICATION</scope>
</reference>
<feature type="compositionally biased region" description="Low complexity" evidence="12">
    <location>
        <begin position="625"/>
        <end position="638"/>
    </location>
</feature>
<dbReference type="PRINTS" id="PR00480">
    <property type="entry name" value="ASTACIN"/>
</dbReference>
<dbReference type="SMART" id="SM00235">
    <property type="entry name" value="ZnMc"/>
    <property type="match status" value="1"/>
</dbReference>
<dbReference type="GO" id="GO:0006508">
    <property type="term" value="P:proteolysis"/>
    <property type="evidence" value="ECO:0007669"/>
    <property type="project" value="UniProtKB-KW"/>
</dbReference>
<keyword evidence="4 10" id="KW-0378">Hydrolase</keyword>